<evidence type="ECO:0000313" key="14">
    <source>
        <dbReference type="EMBL" id="SPP80988.1"/>
    </source>
</evidence>
<feature type="domain" description="Protein kinase" evidence="12">
    <location>
        <begin position="297"/>
        <end position="586"/>
    </location>
</feature>
<dbReference type="EC" id="2.7.11.1" evidence="2"/>
<dbReference type="PROSITE" id="PS00107">
    <property type="entry name" value="PROTEIN_KINASE_ATP"/>
    <property type="match status" value="1"/>
</dbReference>
<dbReference type="InterPro" id="IPR008271">
    <property type="entry name" value="Ser/Thr_kinase_AS"/>
</dbReference>
<dbReference type="InterPro" id="IPR011009">
    <property type="entry name" value="Kinase-like_dom_sf"/>
</dbReference>
<dbReference type="GO" id="GO:0005524">
    <property type="term" value="F:ATP binding"/>
    <property type="evidence" value="ECO:0007669"/>
    <property type="project" value="UniProtKB-UniRule"/>
</dbReference>
<keyword evidence="5 10" id="KW-0547">Nucleotide-binding</keyword>
<dbReference type="EMBL" id="OUUW01000005">
    <property type="protein sequence ID" value="SPP80988.1"/>
    <property type="molecule type" value="Genomic_DNA"/>
</dbReference>
<evidence type="ECO:0000256" key="1">
    <source>
        <dbReference type="ARBA" id="ARBA00008718"/>
    </source>
</evidence>
<evidence type="ECO:0000256" key="10">
    <source>
        <dbReference type="PROSITE-ProRule" id="PRU10141"/>
    </source>
</evidence>
<dbReference type="AlphaFoldDB" id="A0A3B0KBN8"/>
<comment type="similarity">
    <text evidence="1">Belongs to the protein kinase superfamily. TKL Ser/Thr protein kinase family. Pelle subfamily.</text>
</comment>
<dbReference type="Gene3D" id="1.20.5.530">
    <property type="entry name" value="Single helix bin"/>
    <property type="match status" value="1"/>
</dbReference>
<feature type="compositionally biased region" description="Low complexity" evidence="11">
    <location>
        <begin position="240"/>
        <end position="258"/>
    </location>
</feature>
<keyword evidence="15" id="KW-1185">Reference proteome</keyword>
<dbReference type="InterPro" id="IPR000488">
    <property type="entry name" value="Death_dom"/>
</dbReference>
<feature type="binding site" evidence="10">
    <location>
        <position position="324"/>
    </location>
    <ligand>
        <name>ATP</name>
        <dbReference type="ChEBI" id="CHEBI:30616"/>
    </ligand>
</feature>
<evidence type="ECO:0000256" key="8">
    <source>
        <dbReference type="ARBA" id="ARBA00047899"/>
    </source>
</evidence>
<dbReference type="FunFam" id="1.10.510.10:FF:000754">
    <property type="entry name" value="Interleukin-1 receptor-associated kinase"/>
    <property type="match status" value="1"/>
</dbReference>
<dbReference type="CDD" id="cd14066">
    <property type="entry name" value="STKc_IRAK"/>
    <property type="match status" value="1"/>
</dbReference>
<dbReference type="InterPro" id="IPR017441">
    <property type="entry name" value="Protein_kinase_ATP_BS"/>
</dbReference>
<dbReference type="SUPFAM" id="SSF47986">
    <property type="entry name" value="DEATH domain"/>
    <property type="match status" value="1"/>
</dbReference>
<accession>A0A3B0KBN8</accession>
<dbReference type="OMA" id="VAQICYH"/>
<dbReference type="Proteomes" id="UP000268350">
    <property type="component" value="Unassembled WGS sequence"/>
</dbReference>
<keyword evidence="3" id="KW-0723">Serine/threonine-protein kinase</keyword>
<evidence type="ECO:0000256" key="4">
    <source>
        <dbReference type="ARBA" id="ARBA00022679"/>
    </source>
</evidence>
<reference evidence="15" key="1">
    <citation type="submission" date="2018-01" db="EMBL/GenBank/DDBJ databases">
        <authorList>
            <person name="Alioto T."/>
            <person name="Alioto T."/>
        </authorList>
    </citation>
    <scope>NUCLEOTIDE SEQUENCE [LARGE SCALE GENOMIC DNA]</scope>
</reference>
<keyword evidence="7 10" id="KW-0067">ATP-binding</keyword>
<evidence type="ECO:0000256" key="5">
    <source>
        <dbReference type="ARBA" id="ARBA00022741"/>
    </source>
</evidence>
<dbReference type="PROSITE" id="PS50017">
    <property type="entry name" value="DEATH_DOMAIN"/>
    <property type="match status" value="1"/>
</dbReference>
<dbReference type="InterPro" id="IPR052059">
    <property type="entry name" value="CR_Ser/Thr_kinase"/>
</dbReference>
<dbReference type="Pfam" id="PF07714">
    <property type="entry name" value="PK_Tyr_Ser-Thr"/>
    <property type="match status" value="1"/>
</dbReference>
<evidence type="ECO:0000256" key="2">
    <source>
        <dbReference type="ARBA" id="ARBA00012513"/>
    </source>
</evidence>
<dbReference type="PANTHER" id="PTHR47973">
    <property type="entry name" value="CYSTEINE-RICH RECEPTOR-LIKE PROTEIN KINASE 3"/>
    <property type="match status" value="1"/>
</dbReference>
<dbReference type="PROSITE" id="PS00108">
    <property type="entry name" value="PROTEIN_KINASE_ST"/>
    <property type="match status" value="1"/>
</dbReference>
<dbReference type="InterPro" id="IPR011029">
    <property type="entry name" value="DEATH-like_dom_sf"/>
</dbReference>
<evidence type="ECO:0000256" key="9">
    <source>
        <dbReference type="ARBA" id="ARBA00048679"/>
    </source>
</evidence>
<evidence type="ECO:0000256" key="11">
    <source>
        <dbReference type="SAM" id="MobiDB-lite"/>
    </source>
</evidence>
<dbReference type="FunFam" id="3.30.200.20:FF:000572">
    <property type="entry name" value="Interleukin-1 receptor-associated kinase"/>
    <property type="match status" value="1"/>
</dbReference>
<dbReference type="OrthoDB" id="4062651at2759"/>
<dbReference type="PROSITE" id="PS50011">
    <property type="entry name" value="PROTEIN_KINASE_DOM"/>
    <property type="match status" value="1"/>
</dbReference>
<keyword evidence="4" id="KW-0808">Transferase</keyword>
<dbReference type="SMART" id="SM00005">
    <property type="entry name" value="DEATH"/>
    <property type="match status" value="1"/>
</dbReference>
<comment type="catalytic activity">
    <reaction evidence="8">
        <text>L-threonyl-[protein] + ATP = O-phospho-L-threonyl-[protein] + ADP + H(+)</text>
        <dbReference type="Rhea" id="RHEA:46608"/>
        <dbReference type="Rhea" id="RHEA-COMP:11060"/>
        <dbReference type="Rhea" id="RHEA-COMP:11605"/>
        <dbReference type="ChEBI" id="CHEBI:15378"/>
        <dbReference type="ChEBI" id="CHEBI:30013"/>
        <dbReference type="ChEBI" id="CHEBI:30616"/>
        <dbReference type="ChEBI" id="CHEBI:61977"/>
        <dbReference type="ChEBI" id="CHEBI:456216"/>
        <dbReference type="EC" id="2.7.11.1"/>
    </reaction>
</comment>
<organism evidence="14 15">
    <name type="scientific">Drosophila guanche</name>
    <name type="common">Fruit fly</name>
    <dbReference type="NCBI Taxonomy" id="7266"/>
    <lineage>
        <taxon>Eukaryota</taxon>
        <taxon>Metazoa</taxon>
        <taxon>Ecdysozoa</taxon>
        <taxon>Arthropoda</taxon>
        <taxon>Hexapoda</taxon>
        <taxon>Insecta</taxon>
        <taxon>Pterygota</taxon>
        <taxon>Neoptera</taxon>
        <taxon>Endopterygota</taxon>
        <taxon>Diptera</taxon>
        <taxon>Brachycera</taxon>
        <taxon>Muscomorpha</taxon>
        <taxon>Ephydroidea</taxon>
        <taxon>Drosophilidae</taxon>
        <taxon>Drosophila</taxon>
        <taxon>Sophophora</taxon>
    </lineage>
</organism>
<evidence type="ECO:0000256" key="7">
    <source>
        <dbReference type="ARBA" id="ARBA00022840"/>
    </source>
</evidence>
<evidence type="ECO:0000256" key="3">
    <source>
        <dbReference type="ARBA" id="ARBA00022527"/>
    </source>
</evidence>
<gene>
    <name evidence="14" type="ORF">DGUA_6G005959</name>
</gene>
<feature type="region of interest" description="Disordered" evidence="11">
    <location>
        <begin position="219"/>
        <end position="260"/>
    </location>
</feature>
<keyword evidence="6 14" id="KW-0418">Kinase</keyword>
<feature type="domain" description="Death" evidence="13">
    <location>
        <begin position="138"/>
        <end position="204"/>
    </location>
</feature>
<dbReference type="GO" id="GO:0045087">
    <property type="term" value="P:innate immune response"/>
    <property type="evidence" value="ECO:0007669"/>
    <property type="project" value="UniProtKB-ARBA"/>
</dbReference>
<evidence type="ECO:0000256" key="6">
    <source>
        <dbReference type="ARBA" id="ARBA00022777"/>
    </source>
</evidence>
<dbReference type="Gene3D" id="1.10.510.10">
    <property type="entry name" value="Transferase(Phosphotransferase) domain 1"/>
    <property type="match status" value="1"/>
</dbReference>
<name>A0A3B0KBN8_DROGU</name>
<proteinExistence type="inferred from homology"/>
<comment type="catalytic activity">
    <reaction evidence="9">
        <text>L-seryl-[protein] + ATP = O-phospho-L-seryl-[protein] + ADP + H(+)</text>
        <dbReference type="Rhea" id="RHEA:17989"/>
        <dbReference type="Rhea" id="RHEA-COMP:9863"/>
        <dbReference type="Rhea" id="RHEA-COMP:11604"/>
        <dbReference type="ChEBI" id="CHEBI:15378"/>
        <dbReference type="ChEBI" id="CHEBI:29999"/>
        <dbReference type="ChEBI" id="CHEBI:30616"/>
        <dbReference type="ChEBI" id="CHEBI:83421"/>
        <dbReference type="ChEBI" id="CHEBI:456216"/>
        <dbReference type="EC" id="2.7.11.1"/>
    </reaction>
</comment>
<evidence type="ECO:0000259" key="12">
    <source>
        <dbReference type="PROSITE" id="PS50011"/>
    </source>
</evidence>
<dbReference type="GO" id="GO:0004674">
    <property type="term" value="F:protein serine/threonine kinase activity"/>
    <property type="evidence" value="ECO:0007669"/>
    <property type="project" value="UniProtKB-KW"/>
</dbReference>
<dbReference type="InterPro" id="IPR000719">
    <property type="entry name" value="Prot_kinase_dom"/>
</dbReference>
<protein>
    <recommendedName>
        <fullName evidence="2">non-specific serine/threonine protein kinase</fullName>
        <ecNumber evidence="2">2.7.11.1</ecNumber>
    </recommendedName>
</protein>
<evidence type="ECO:0000313" key="15">
    <source>
        <dbReference type="Proteomes" id="UP000268350"/>
    </source>
</evidence>
<dbReference type="InterPro" id="IPR001245">
    <property type="entry name" value="Ser-Thr/Tyr_kinase_cat_dom"/>
</dbReference>
<dbReference type="GO" id="GO:0007165">
    <property type="term" value="P:signal transduction"/>
    <property type="evidence" value="ECO:0007669"/>
    <property type="project" value="InterPro"/>
</dbReference>
<dbReference type="SUPFAM" id="SSF56112">
    <property type="entry name" value="Protein kinase-like (PK-like)"/>
    <property type="match status" value="1"/>
</dbReference>
<evidence type="ECO:0000259" key="13">
    <source>
        <dbReference type="PROSITE" id="PS50017"/>
    </source>
</evidence>
<dbReference type="Pfam" id="PF00531">
    <property type="entry name" value="Death"/>
    <property type="match status" value="1"/>
</dbReference>
<dbReference type="Gene3D" id="3.30.200.20">
    <property type="entry name" value="Phosphorylase Kinase, domain 1"/>
    <property type="match status" value="1"/>
</dbReference>
<sequence length="589" mass="66783">MKRPLFSNVLTVPYTSYFRTFFTLKSVTRRSDGHSWFSSPDGVCFYSTPAPAPECATGYHGISPFASFECSPLLHESAKSSYSAHKCMMSGSETAEAAHGNANRTRSRSHQDDTLLIRLLPVSARHQLCVHLDSLDVWQQLATAVKLYPEQVEQIRHQKDRGRSPSNEFMNIWGGQYNHTVQSLFALFKKLKLHHAMRMIKDYVSEDLHKYIPRSLPTISDLRAPPDSNSKIDNGPPFPSSSGVSNSNNNRTTTSTMSEEIPSLESLGNIHISTVQRAAESLLKIDYLELERATDSWCPENRLGQGGFGEVYKGEWKQLDVAIKVMNYRSPNIDKNQVELQQSYNELKYLNTIRHDNILALYGYSINGDKPCLVYQLMKGGSLENRLRAHKSQQPLPALTWMQRFSICHGTAKGIYFLHTARNTPLIHGDIKPANILLDQCLQPKIGDFGLAREGPKSINAVMQVKKVFGTRIYLPPEFRNSKQLSTGVDVYSFGIVLLEVFTGRQVTDRLPKNDHHQDLLHYVKQNWAQSQQHRLELLDKHLPMPLGEELDMCLCAIEMGLQCTALETQDRPSMNGVLNRFKPFRIDF</sequence>
<dbReference type="SMART" id="SM00220">
    <property type="entry name" value="S_TKc"/>
    <property type="match status" value="1"/>
</dbReference>
<dbReference type="STRING" id="7266.A0A3B0KBN8"/>